<dbReference type="OrthoDB" id="5831863at2759"/>
<evidence type="ECO:0000313" key="2">
    <source>
        <dbReference type="Proteomes" id="UP000031036"/>
    </source>
</evidence>
<comment type="caution">
    <text evidence="1">The sequence shown here is derived from an EMBL/GenBank/DDBJ whole genome shotgun (WGS) entry which is preliminary data.</text>
</comment>
<evidence type="ECO:0000313" key="1">
    <source>
        <dbReference type="EMBL" id="KHN74405.1"/>
    </source>
</evidence>
<accession>A0A0B2UZZ6</accession>
<dbReference type="Proteomes" id="UP000031036">
    <property type="component" value="Unassembled WGS sequence"/>
</dbReference>
<sequence>AIVGAFARYDFLKQWPLLREDIVSQNNSSNTVMSNDLLAVDIMRTLWDVQHAGSGAREKIVDGRCVEALRLMLVLRALDVFESLDEFHSLPRSFYSRLFTDHNPRQIMHRINEGIFEEDELCLLADTLRIRLEIFDCTISAKNESPSMHLYPDAENSFPVLSFIKANDRYLYSVYYMAD</sequence>
<gene>
    <name evidence="1" type="ORF">Tcan_15854</name>
</gene>
<organism evidence="1 2">
    <name type="scientific">Toxocara canis</name>
    <name type="common">Canine roundworm</name>
    <dbReference type="NCBI Taxonomy" id="6265"/>
    <lineage>
        <taxon>Eukaryota</taxon>
        <taxon>Metazoa</taxon>
        <taxon>Ecdysozoa</taxon>
        <taxon>Nematoda</taxon>
        <taxon>Chromadorea</taxon>
        <taxon>Rhabditida</taxon>
        <taxon>Spirurina</taxon>
        <taxon>Ascaridomorpha</taxon>
        <taxon>Ascaridoidea</taxon>
        <taxon>Toxocaridae</taxon>
        <taxon>Toxocara</taxon>
    </lineage>
</organism>
<keyword evidence="2" id="KW-1185">Reference proteome</keyword>
<name>A0A0B2UZZ6_TOXCA</name>
<dbReference type="OMA" id="ISKIYYC"/>
<protein>
    <submittedName>
        <fullName evidence="1">Uncharacterized protein</fullName>
    </submittedName>
</protein>
<dbReference type="AlphaFoldDB" id="A0A0B2UZZ6"/>
<proteinExistence type="predicted"/>
<reference evidence="1 2" key="1">
    <citation type="submission" date="2014-11" db="EMBL/GenBank/DDBJ databases">
        <title>Genetic blueprint of the zoonotic pathogen Toxocara canis.</title>
        <authorList>
            <person name="Zhu X.-Q."/>
            <person name="Korhonen P.K."/>
            <person name="Cai H."/>
            <person name="Young N.D."/>
            <person name="Nejsum P."/>
            <person name="von Samson-Himmelstjerna G."/>
            <person name="Boag P.R."/>
            <person name="Tan P."/>
            <person name="Li Q."/>
            <person name="Min J."/>
            <person name="Yang Y."/>
            <person name="Wang X."/>
            <person name="Fang X."/>
            <person name="Hall R.S."/>
            <person name="Hofmann A."/>
            <person name="Sternberg P.W."/>
            <person name="Jex A.R."/>
            <person name="Gasser R.B."/>
        </authorList>
    </citation>
    <scope>NUCLEOTIDE SEQUENCE [LARGE SCALE GENOMIC DNA]</scope>
    <source>
        <strain evidence="1">PN_DK_2014</strain>
    </source>
</reference>
<dbReference type="EMBL" id="JPKZ01002916">
    <property type="protein sequence ID" value="KHN74405.1"/>
    <property type="molecule type" value="Genomic_DNA"/>
</dbReference>
<feature type="non-terminal residue" evidence="1">
    <location>
        <position position="1"/>
    </location>
</feature>